<evidence type="ECO:0000313" key="2">
    <source>
        <dbReference type="EMBL" id="KAK3786994.1"/>
    </source>
</evidence>
<evidence type="ECO:0000313" key="3">
    <source>
        <dbReference type="Proteomes" id="UP001283361"/>
    </source>
</evidence>
<dbReference type="Proteomes" id="UP001283361">
    <property type="component" value="Unassembled WGS sequence"/>
</dbReference>
<reference evidence="2" key="1">
    <citation type="journal article" date="2023" name="G3 (Bethesda)">
        <title>A reference genome for the long-term kleptoplast-retaining sea slug Elysia crispata morphotype clarki.</title>
        <authorList>
            <person name="Eastman K.E."/>
            <person name="Pendleton A.L."/>
            <person name="Shaikh M.A."/>
            <person name="Suttiyut T."/>
            <person name="Ogas R."/>
            <person name="Tomko P."/>
            <person name="Gavelis G."/>
            <person name="Widhalm J.R."/>
            <person name="Wisecaver J.H."/>
        </authorList>
    </citation>
    <scope>NUCLEOTIDE SEQUENCE</scope>
    <source>
        <strain evidence="2">ECLA1</strain>
    </source>
</reference>
<sequence>MVEGEVCGLAEQKGLQMPRGSNTRQKLLSESTVDRSTGLAGSLGLFVDAVPGFEDVGVPAVNAPEPAH</sequence>
<dbReference type="AlphaFoldDB" id="A0AAE1AFJ2"/>
<dbReference type="EMBL" id="JAWDGP010001916">
    <property type="protein sequence ID" value="KAK3786994.1"/>
    <property type="molecule type" value="Genomic_DNA"/>
</dbReference>
<feature type="region of interest" description="Disordered" evidence="1">
    <location>
        <begin position="1"/>
        <end position="25"/>
    </location>
</feature>
<comment type="caution">
    <text evidence="2">The sequence shown here is derived from an EMBL/GenBank/DDBJ whole genome shotgun (WGS) entry which is preliminary data.</text>
</comment>
<organism evidence="2 3">
    <name type="scientific">Elysia crispata</name>
    <name type="common">lettuce slug</name>
    <dbReference type="NCBI Taxonomy" id="231223"/>
    <lineage>
        <taxon>Eukaryota</taxon>
        <taxon>Metazoa</taxon>
        <taxon>Spiralia</taxon>
        <taxon>Lophotrochozoa</taxon>
        <taxon>Mollusca</taxon>
        <taxon>Gastropoda</taxon>
        <taxon>Heterobranchia</taxon>
        <taxon>Euthyneura</taxon>
        <taxon>Panpulmonata</taxon>
        <taxon>Sacoglossa</taxon>
        <taxon>Placobranchoidea</taxon>
        <taxon>Plakobranchidae</taxon>
        <taxon>Elysia</taxon>
    </lineage>
</organism>
<accession>A0AAE1AFJ2</accession>
<protein>
    <submittedName>
        <fullName evidence="2">Uncharacterized protein</fullName>
    </submittedName>
</protein>
<evidence type="ECO:0000256" key="1">
    <source>
        <dbReference type="SAM" id="MobiDB-lite"/>
    </source>
</evidence>
<proteinExistence type="predicted"/>
<keyword evidence="3" id="KW-1185">Reference proteome</keyword>
<gene>
    <name evidence="2" type="ORF">RRG08_052627</name>
</gene>
<name>A0AAE1AFJ2_9GAST</name>